<keyword evidence="3" id="KW-1185">Reference proteome</keyword>
<protein>
    <submittedName>
        <fullName evidence="2">Uncharacterized protein</fullName>
    </submittedName>
</protein>
<feature type="region of interest" description="Disordered" evidence="1">
    <location>
        <begin position="173"/>
        <end position="202"/>
    </location>
</feature>
<proteinExistence type="predicted"/>
<accession>A0A6L6WMR4</accession>
<gene>
    <name evidence="2" type="ORF">GPA10_01180</name>
</gene>
<dbReference type="Proteomes" id="UP000483802">
    <property type="component" value="Unassembled WGS sequence"/>
</dbReference>
<evidence type="ECO:0000256" key="1">
    <source>
        <dbReference type="SAM" id="MobiDB-lite"/>
    </source>
</evidence>
<sequence length="202" mass="21250">MDDGAVIQLRTPQGRPLLSVEAPVLIQTPDEAERLLGSQAPLPDVPFGWTEARSATAVAEASDLAGSFCGRLTLLLGGTTWPPVAVSLRVVPTAGDSFGEETVERAVADEALPAVDILTESTAVLLADRPVLPLTAWLSDAIRATADSGRALHIVTPPETRLSLPLRDALTGPPNRWVVQHPQKGGSRCPGRSHGRADIHSA</sequence>
<evidence type="ECO:0000313" key="2">
    <source>
        <dbReference type="EMBL" id="MVO83403.1"/>
    </source>
</evidence>
<dbReference type="Pfam" id="PF19674">
    <property type="entry name" value="DUF6177"/>
    <property type="match status" value="1"/>
</dbReference>
<dbReference type="EMBL" id="WPNZ01000001">
    <property type="protein sequence ID" value="MVO83403.1"/>
    <property type="molecule type" value="Genomic_DNA"/>
</dbReference>
<organism evidence="2 3">
    <name type="scientific">Streptomyces typhae</name>
    <dbReference type="NCBI Taxonomy" id="2681492"/>
    <lineage>
        <taxon>Bacteria</taxon>
        <taxon>Bacillati</taxon>
        <taxon>Actinomycetota</taxon>
        <taxon>Actinomycetes</taxon>
        <taxon>Kitasatosporales</taxon>
        <taxon>Streptomycetaceae</taxon>
        <taxon>Streptomyces</taxon>
    </lineage>
</organism>
<reference evidence="2 3" key="1">
    <citation type="submission" date="2019-11" db="EMBL/GenBank/DDBJ databases">
        <title>Streptomyces typhae sp. nov., a novel endophytic actinomycete isolated from the root of cattail pollen (Typha angustifolia L.).</title>
        <authorList>
            <person name="Peng C."/>
        </authorList>
    </citation>
    <scope>NUCLEOTIDE SEQUENCE [LARGE SCALE GENOMIC DNA]</scope>
    <source>
        <strain evidence="3">p1417</strain>
    </source>
</reference>
<evidence type="ECO:0000313" key="3">
    <source>
        <dbReference type="Proteomes" id="UP000483802"/>
    </source>
</evidence>
<name>A0A6L6WMR4_9ACTN</name>
<comment type="caution">
    <text evidence="2">The sequence shown here is derived from an EMBL/GenBank/DDBJ whole genome shotgun (WGS) entry which is preliminary data.</text>
</comment>
<dbReference type="AlphaFoldDB" id="A0A6L6WMR4"/>
<dbReference type="InterPro" id="IPR046175">
    <property type="entry name" value="DUF6177"/>
</dbReference>
<dbReference type="RefSeq" id="WP_198351475.1">
    <property type="nucleotide sequence ID" value="NZ_WPNZ01000001.1"/>
</dbReference>